<name>A0ABW0SLQ4_9GAMM</name>
<gene>
    <name evidence="2" type="ORF">ACFPN1_08210</name>
</gene>
<evidence type="ECO:0000256" key="1">
    <source>
        <dbReference type="SAM" id="SignalP"/>
    </source>
</evidence>
<reference evidence="3" key="1">
    <citation type="journal article" date="2019" name="Int. J. Syst. Evol. Microbiol.">
        <title>The Global Catalogue of Microorganisms (GCM) 10K type strain sequencing project: providing services to taxonomists for standard genome sequencing and annotation.</title>
        <authorList>
            <consortium name="The Broad Institute Genomics Platform"/>
            <consortium name="The Broad Institute Genome Sequencing Center for Infectious Disease"/>
            <person name="Wu L."/>
            <person name="Ma J."/>
        </authorList>
    </citation>
    <scope>NUCLEOTIDE SEQUENCE [LARGE SCALE GENOMIC DNA]</scope>
    <source>
        <strain evidence="3">KACC 11407</strain>
    </source>
</reference>
<comment type="caution">
    <text evidence="2">The sequence shown here is derived from an EMBL/GenBank/DDBJ whole genome shotgun (WGS) entry which is preliminary data.</text>
</comment>
<dbReference type="EMBL" id="JBHSNM010000002">
    <property type="protein sequence ID" value="MFC5570038.1"/>
    <property type="molecule type" value="Genomic_DNA"/>
</dbReference>
<keyword evidence="1" id="KW-0732">Signal</keyword>
<protein>
    <recommendedName>
        <fullName evidence="4">DUF4148 domain-containing protein</fullName>
    </recommendedName>
</protein>
<organism evidence="2 3">
    <name type="scientific">Lysobacter yangpyeongensis</name>
    <dbReference type="NCBI Taxonomy" id="346182"/>
    <lineage>
        <taxon>Bacteria</taxon>
        <taxon>Pseudomonadati</taxon>
        <taxon>Pseudomonadota</taxon>
        <taxon>Gammaproteobacteria</taxon>
        <taxon>Lysobacterales</taxon>
        <taxon>Lysobacteraceae</taxon>
        <taxon>Lysobacter</taxon>
    </lineage>
</organism>
<sequence length="110" mass="11963">MNTRLAILAAVLMAASAPALAGGDNPCRQLAQETGLSERKVNMVLGNRTSFAEYTYTYDRSLARLRKTIGEGRYDQLMNKGELISASVDVKARALLAALDESRDETRATP</sequence>
<keyword evidence="3" id="KW-1185">Reference proteome</keyword>
<dbReference type="Proteomes" id="UP001596036">
    <property type="component" value="Unassembled WGS sequence"/>
</dbReference>
<feature type="chain" id="PRO_5045850012" description="DUF4148 domain-containing protein" evidence="1">
    <location>
        <begin position="22"/>
        <end position="110"/>
    </location>
</feature>
<dbReference type="RefSeq" id="WP_386754374.1">
    <property type="nucleotide sequence ID" value="NZ_JBHSNM010000002.1"/>
</dbReference>
<proteinExistence type="predicted"/>
<accession>A0ABW0SLQ4</accession>
<evidence type="ECO:0000313" key="2">
    <source>
        <dbReference type="EMBL" id="MFC5570038.1"/>
    </source>
</evidence>
<evidence type="ECO:0000313" key="3">
    <source>
        <dbReference type="Proteomes" id="UP001596036"/>
    </source>
</evidence>
<evidence type="ECO:0008006" key="4">
    <source>
        <dbReference type="Google" id="ProtNLM"/>
    </source>
</evidence>
<feature type="signal peptide" evidence="1">
    <location>
        <begin position="1"/>
        <end position="21"/>
    </location>
</feature>